<evidence type="ECO:0000313" key="5">
    <source>
        <dbReference type="EMBL" id="SUG27953.1"/>
    </source>
</evidence>
<protein>
    <recommendedName>
        <fullName evidence="3">Anti-FlhC(2)FlhD(4) factor YdiV</fullName>
    </recommendedName>
</protein>
<dbReference type="SUPFAM" id="SSF141868">
    <property type="entry name" value="EAL domain-like"/>
    <property type="match status" value="1"/>
</dbReference>
<organism evidence="5 6">
    <name type="scientific">Salmonella enterica subsp. arizonae</name>
    <dbReference type="NCBI Taxonomy" id="59203"/>
    <lineage>
        <taxon>Bacteria</taxon>
        <taxon>Pseudomonadati</taxon>
        <taxon>Pseudomonadota</taxon>
        <taxon>Gammaproteobacteria</taxon>
        <taxon>Enterobacterales</taxon>
        <taxon>Enterobacteriaceae</taxon>
        <taxon>Salmonella</taxon>
    </lineage>
</organism>
<evidence type="ECO:0000259" key="4">
    <source>
        <dbReference type="PROSITE" id="PS50883"/>
    </source>
</evidence>
<reference evidence="5 6" key="1">
    <citation type="submission" date="2018-06" db="EMBL/GenBank/DDBJ databases">
        <authorList>
            <consortium name="Pathogen Informatics"/>
            <person name="Doyle S."/>
        </authorList>
    </citation>
    <scope>NUCLEOTIDE SEQUENCE [LARGE SCALE GENOMIC DNA]</scope>
    <source>
        <strain evidence="5 6">NCTC7303</strain>
    </source>
</reference>
<dbReference type="PROSITE" id="PS50883">
    <property type="entry name" value="EAL"/>
    <property type="match status" value="1"/>
</dbReference>
<proteinExistence type="inferred from homology"/>
<comment type="similarity">
    <text evidence="1">Belongs to the YdiV family.</text>
</comment>
<evidence type="ECO:0000256" key="2">
    <source>
        <dbReference type="ARBA" id="ARBA00011576"/>
    </source>
</evidence>
<dbReference type="AlphaFoldDB" id="A0A379SEC3"/>
<dbReference type="Gene3D" id="3.20.20.450">
    <property type="entry name" value="EAL domain"/>
    <property type="match status" value="1"/>
</dbReference>
<accession>A0A379SEC3</accession>
<comment type="subunit">
    <text evidence="2">Interacts with FlhD in the FlhC(2)FlhD(4) heterohexamer, inhibiting its ability to activate transcription.</text>
</comment>
<evidence type="ECO:0000256" key="3">
    <source>
        <dbReference type="ARBA" id="ARBA00018009"/>
    </source>
</evidence>
<evidence type="ECO:0000256" key="1">
    <source>
        <dbReference type="ARBA" id="ARBA00010927"/>
    </source>
</evidence>
<dbReference type="InterPro" id="IPR035919">
    <property type="entry name" value="EAL_sf"/>
</dbReference>
<gene>
    <name evidence="5" type="primary">ycgG_1</name>
    <name evidence="5" type="ORF">NCTC7303_00058</name>
</gene>
<feature type="domain" description="EAL" evidence="4">
    <location>
        <begin position="1"/>
        <end position="72"/>
    </location>
</feature>
<name>A0A379SEC3_SALER</name>
<evidence type="ECO:0000313" key="6">
    <source>
        <dbReference type="Proteomes" id="UP000255443"/>
    </source>
</evidence>
<sequence>MDSGFIAECQAFVDSFSDGNVLLTIELTEREPFDGSHEMLERLRSLHTCGFTLALDDSELAMLIWNTCIRFL</sequence>
<dbReference type="Proteomes" id="UP000255443">
    <property type="component" value="Unassembled WGS sequence"/>
</dbReference>
<dbReference type="EMBL" id="UGXC01000001">
    <property type="protein sequence ID" value="SUG27953.1"/>
    <property type="molecule type" value="Genomic_DNA"/>
</dbReference>
<dbReference type="InterPro" id="IPR001633">
    <property type="entry name" value="EAL_dom"/>
</dbReference>